<sequence length="205" mass="23379">MSQTQKIRVKNPGQQKIYDVYINSTLTMRIPLTINEVGRNIKQNLERMISKNIEGRCVAEGFIKPGTINVLSYSSGTINNNKVEFQTVFECKICYPVEGMWIECMTKTITKAGIHAEVIDKEGNIPITVFVARDHHYTDKQFSELKENTKIVVRIVGVRFELNDPYICVIGKLMDRANVQENQVFRKPPISILGGEVHDEESDDE</sequence>
<protein>
    <recommendedName>
        <fullName evidence="2">S1 motif domain-containing protein</fullName>
    </recommendedName>
</protein>
<organism evidence="1">
    <name type="scientific">viral metagenome</name>
    <dbReference type="NCBI Taxonomy" id="1070528"/>
    <lineage>
        <taxon>unclassified sequences</taxon>
        <taxon>metagenomes</taxon>
        <taxon>organismal metagenomes</taxon>
    </lineage>
</organism>
<accession>A0A6C0AS81</accession>
<dbReference type="AlphaFoldDB" id="A0A6C0AS81"/>
<dbReference type="EMBL" id="MN740805">
    <property type="protein sequence ID" value="QHS82777.1"/>
    <property type="molecule type" value="Genomic_DNA"/>
</dbReference>
<evidence type="ECO:0000313" key="1">
    <source>
        <dbReference type="EMBL" id="QHS82777.1"/>
    </source>
</evidence>
<proteinExistence type="predicted"/>
<evidence type="ECO:0008006" key="2">
    <source>
        <dbReference type="Google" id="ProtNLM"/>
    </source>
</evidence>
<reference evidence="1" key="1">
    <citation type="journal article" date="2020" name="Nature">
        <title>Giant virus diversity and host interactions through global metagenomics.</title>
        <authorList>
            <person name="Schulz F."/>
            <person name="Roux S."/>
            <person name="Paez-Espino D."/>
            <person name="Jungbluth S."/>
            <person name="Walsh D.A."/>
            <person name="Denef V.J."/>
            <person name="McMahon K.D."/>
            <person name="Konstantinidis K.T."/>
            <person name="Eloe-Fadrosh E.A."/>
            <person name="Kyrpides N.C."/>
            <person name="Woyke T."/>
        </authorList>
    </citation>
    <scope>NUCLEOTIDE SEQUENCE</scope>
    <source>
        <strain evidence="1">GVMAG-S-1101171-111</strain>
    </source>
</reference>
<name>A0A6C0AS81_9ZZZZ</name>